<dbReference type="Pfam" id="PF01478">
    <property type="entry name" value="Peptidase_A24"/>
    <property type="match status" value="1"/>
</dbReference>
<dbReference type="GO" id="GO:0006465">
    <property type="term" value="P:signal peptide processing"/>
    <property type="evidence" value="ECO:0007669"/>
    <property type="project" value="TreeGrafter"/>
</dbReference>
<proteinExistence type="inferred from homology"/>
<protein>
    <submittedName>
        <fullName evidence="4">A24 family peptidase</fullName>
    </submittedName>
</protein>
<keyword evidence="2" id="KW-1133">Transmembrane helix</keyword>
<dbReference type="GO" id="GO:0005886">
    <property type="term" value="C:plasma membrane"/>
    <property type="evidence" value="ECO:0007669"/>
    <property type="project" value="TreeGrafter"/>
</dbReference>
<feature type="transmembrane region" description="Helical" evidence="2">
    <location>
        <begin position="118"/>
        <end position="136"/>
    </location>
</feature>
<comment type="similarity">
    <text evidence="1">Belongs to the peptidase A24 family.</text>
</comment>
<dbReference type="PANTHER" id="PTHR30487">
    <property type="entry name" value="TYPE 4 PREPILIN-LIKE PROTEINS LEADER PEPTIDE-PROCESSING ENZYME"/>
    <property type="match status" value="1"/>
</dbReference>
<dbReference type="Gene3D" id="1.20.120.1220">
    <property type="match status" value="1"/>
</dbReference>
<gene>
    <name evidence="4" type="ORF">H9962_08505</name>
</gene>
<reference evidence="4" key="1">
    <citation type="journal article" date="2021" name="PeerJ">
        <title>Extensive microbial diversity within the chicken gut microbiome revealed by metagenomics and culture.</title>
        <authorList>
            <person name="Gilroy R."/>
            <person name="Ravi A."/>
            <person name="Getino M."/>
            <person name="Pursley I."/>
            <person name="Horton D.L."/>
            <person name="Alikhan N.F."/>
            <person name="Baker D."/>
            <person name="Gharbi K."/>
            <person name="Hall N."/>
            <person name="Watson M."/>
            <person name="Adriaenssens E.M."/>
            <person name="Foster-Nyarko E."/>
            <person name="Jarju S."/>
            <person name="Secka A."/>
            <person name="Antonio M."/>
            <person name="Oren A."/>
            <person name="Chaudhuri R.R."/>
            <person name="La Ragione R."/>
            <person name="Hildebrand F."/>
            <person name="Pallen M.J."/>
        </authorList>
    </citation>
    <scope>NUCLEOTIDE SEQUENCE</scope>
    <source>
        <strain evidence="4">CHK186-16707</strain>
    </source>
</reference>
<organism evidence="4 5">
    <name type="scientific">Candidatus Mailhella merdigallinarum</name>
    <dbReference type="NCBI Taxonomy" id="2838658"/>
    <lineage>
        <taxon>Bacteria</taxon>
        <taxon>Pseudomonadati</taxon>
        <taxon>Thermodesulfobacteriota</taxon>
        <taxon>Desulfovibrionia</taxon>
        <taxon>Desulfovibrionales</taxon>
        <taxon>Desulfovibrionaceae</taxon>
        <taxon>Mailhella</taxon>
    </lineage>
</organism>
<evidence type="ECO:0000256" key="2">
    <source>
        <dbReference type="SAM" id="Phobius"/>
    </source>
</evidence>
<accession>A0A9D2KMS9</accession>
<evidence type="ECO:0000256" key="1">
    <source>
        <dbReference type="ARBA" id="ARBA00005801"/>
    </source>
</evidence>
<evidence type="ECO:0000313" key="4">
    <source>
        <dbReference type="EMBL" id="HJA09212.1"/>
    </source>
</evidence>
<feature type="domain" description="Prepilin type IV endopeptidase peptidase" evidence="3">
    <location>
        <begin position="10"/>
        <end position="108"/>
    </location>
</feature>
<evidence type="ECO:0000313" key="5">
    <source>
        <dbReference type="Proteomes" id="UP000824225"/>
    </source>
</evidence>
<sequence length="137" mass="14871">MNVLTVGFLAIVCIYGAAAFIDMRQYRLPDWLTWPAAIMAVPLSLEMGRAYPDMILGLVGTSGILFFLYKRRELGAGDVKLGLSIGALAGAVGTVLILALAPVVVIFWHKCVRGRKGVIPFGPAFIGSFFFIYPFTI</sequence>
<dbReference type="InterPro" id="IPR050882">
    <property type="entry name" value="Prepilin_peptidase/N-MTase"/>
</dbReference>
<dbReference type="InterPro" id="IPR000045">
    <property type="entry name" value="Prepilin_IV_endopep_pep"/>
</dbReference>
<dbReference type="PANTHER" id="PTHR30487:SF0">
    <property type="entry name" value="PREPILIN LEADER PEPTIDASE_N-METHYLTRANSFERASE-RELATED"/>
    <property type="match status" value="1"/>
</dbReference>
<name>A0A9D2KMS9_9BACT</name>
<keyword evidence="2" id="KW-0812">Transmembrane</keyword>
<dbReference type="EMBL" id="DXAN01000026">
    <property type="protein sequence ID" value="HJA09212.1"/>
    <property type="molecule type" value="Genomic_DNA"/>
</dbReference>
<comment type="caution">
    <text evidence="4">The sequence shown here is derived from an EMBL/GenBank/DDBJ whole genome shotgun (WGS) entry which is preliminary data.</text>
</comment>
<evidence type="ECO:0000259" key="3">
    <source>
        <dbReference type="Pfam" id="PF01478"/>
    </source>
</evidence>
<feature type="transmembrane region" description="Helical" evidence="2">
    <location>
        <begin position="50"/>
        <end position="69"/>
    </location>
</feature>
<keyword evidence="2" id="KW-0472">Membrane</keyword>
<dbReference type="Proteomes" id="UP000824225">
    <property type="component" value="Unassembled WGS sequence"/>
</dbReference>
<dbReference type="GO" id="GO:0004190">
    <property type="term" value="F:aspartic-type endopeptidase activity"/>
    <property type="evidence" value="ECO:0007669"/>
    <property type="project" value="InterPro"/>
</dbReference>
<feature type="transmembrane region" description="Helical" evidence="2">
    <location>
        <begin position="81"/>
        <end position="106"/>
    </location>
</feature>
<dbReference type="AlphaFoldDB" id="A0A9D2KMS9"/>
<reference evidence="4" key="2">
    <citation type="submission" date="2021-04" db="EMBL/GenBank/DDBJ databases">
        <authorList>
            <person name="Gilroy R."/>
        </authorList>
    </citation>
    <scope>NUCLEOTIDE SEQUENCE</scope>
    <source>
        <strain evidence="4">CHK186-16707</strain>
    </source>
</reference>